<sequence length="54" mass="6751">MAIPEVKRFKNPKKRTLIGRWFFHKNMIKMEYFRLFWVERSDNRPAAGRSFRYV</sequence>
<evidence type="ECO:0000313" key="1">
    <source>
        <dbReference type="EMBL" id="SLM64188.1"/>
    </source>
</evidence>
<proteinExistence type="predicted"/>
<dbReference type="Proteomes" id="UP000294820">
    <property type="component" value="Chromosome 1"/>
</dbReference>
<gene>
    <name evidence="1" type="ORF">DAQ1742_03380</name>
</gene>
<dbReference type="KEGG" id="daq:DAQ1742_03380"/>
<organism evidence="1 2">
    <name type="scientific">Dickeya aquatica</name>
    <dbReference type="NCBI Taxonomy" id="1401087"/>
    <lineage>
        <taxon>Bacteria</taxon>
        <taxon>Pseudomonadati</taxon>
        <taxon>Pseudomonadota</taxon>
        <taxon>Gammaproteobacteria</taxon>
        <taxon>Enterobacterales</taxon>
        <taxon>Pectobacteriaceae</taxon>
        <taxon>Dickeya</taxon>
    </lineage>
</organism>
<dbReference type="EMBL" id="LT615367">
    <property type="protein sequence ID" value="SLM64188.1"/>
    <property type="molecule type" value="Genomic_DNA"/>
</dbReference>
<accession>A0A375ADL1</accession>
<keyword evidence="2" id="KW-1185">Reference proteome</keyword>
<protein>
    <submittedName>
        <fullName evidence="1">Uncharacterized protein</fullName>
    </submittedName>
</protein>
<reference evidence="1 2" key="1">
    <citation type="submission" date="2016-09" db="EMBL/GenBank/DDBJ databases">
        <authorList>
            <person name="Reverchon S."/>
            <person name="Nasser W."/>
            <person name="Leonard S."/>
            <person name="Brochier C."/>
            <person name="Duprey A."/>
        </authorList>
    </citation>
    <scope>NUCLEOTIDE SEQUENCE [LARGE SCALE GENOMIC DNA]</scope>
    <source>
        <strain evidence="1 2">174/2</strain>
    </source>
</reference>
<name>A0A375ADL1_9GAMM</name>
<dbReference type="AlphaFoldDB" id="A0A375ADL1"/>
<evidence type="ECO:0000313" key="2">
    <source>
        <dbReference type="Proteomes" id="UP000294820"/>
    </source>
</evidence>